<evidence type="ECO:0000313" key="3">
    <source>
        <dbReference type="Proteomes" id="UP001187192"/>
    </source>
</evidence>
<sequence length="208" mass="22215">MRGRDPDPNWGAETQIRIARGGGLGFGFHQIVDWVGEGWRLGFGVGRVGLGVRARARRQCWGVTLIKVLLGGSRSGFWGGGALNRGLVEVFLLGGSSPASTWLVDWGGGCGYGAGWGGVGSSSAMTISLPSPSASSLSPPFPFTDPLSLPPSSYSLSLPSTSDGSFPFSLLIWVFVWLPINNFLILVFCDLRRKKERKTEGKGTLVRK</sequence>
<dbReference type="EMBL" id="BTGU01000016">
    <property type="protein sequence ID" value="GMN43530.1"/>
    <property type="molecule type" value="Genomic_DNA"/>
</dbReference>
<keyword evidence="1" id="KW-1133">Transmembrane helix</keyword>
<evidence type="ECO:0000313" key="2">
    <source>
        <dbReference type="EMBL" id="GMN43530.1"/>
    </source>
</evidence>
<organism evidence="2 3">
    <name type="scientific">Ficus carica</name>
    <name type="common">Common fig</name>
    <dbReference type="NCBI Taxonomy" id="3494"/>
    <lineage>
        <taxon>Eukaryota</taxon>
        <taxon>Viridiplantae</taxon>
        <taxon>Streptophyta</taxon>
        <taxon>Embryophyta</taxon>
        <taxon>Tracheophyta</taxon>
        <taxon>Spermatophyta</taxon>
        <taxon>Magnoliopsida</taxon>
        <taxon>eudicotyledons</taxon>
        <taxon>Gunneridae</taxon>
        <taxon>Pentapetalae</taxon>
        <taxon>rosids</taxon>
        <taxon>fabids</taxon>
        <taxon>Rosales</taxon>
        <taxon>Moraceae</taxon>
        <taxon>Ficeae</taxon>
        <taxon>Ficus</taxon>
    </lineage>
</organism>
<keyword evidence="1" id="KW-0472">Membrane</keyword>
<proteinExistence type="predicted"/>
<accession>A0AA88A294</accession>
<keyword evidence="3" id="KW-1185">Reference proteome</keyword>
<comment type="caution">
    <text evidence="2">The sequence shown here is derived from an EMBL/GenBank/DDBJ whole genome shotgun (WGS) entry which is preliminary data.</text>
</comment>
<gene>
    <name evidence="2" type="ORF">TIFTF001_012720</name>
</gene>
<protein>
    <recommendedName>
        <fullName evidence="4">Transmembrane protein</fullName>
    </recommendedName>
</protein>
<dbReference type="Proteomes" id="UP001187192">
    <property type="component" value="Unassembled WGS sequence"/>
</dbReference>
<keyword evidence="1" id="KW-0812">Transmembrane</keyword>
<dbReference type="AlphaFoldDB" id="A0AA88A294"/>
<evidence type="ECO:0000256" key="1">
    <source>
        <dbReference type="SAM" id="Phobius"/>
    </source>
</evidence>
<name>A0AA88A294_FICCA</name>
<reference evidence="2" key="1">
    <citation type="submission" date="2023-07" db="EMBL/GenBank/DDBJ databases">
        <title>draft genome sequence of fig (Ficus carica).</title>
        <authorList>
            <person name="Takahashi T."/>
            <person name="Nishimura K."/>
        </authorList>
    </citation>
    <scope>NUCLEOTIDE SEQUENCE</scope>
</reference>
<feature type="transmembrane region" description="Helical" evidence="1">
    <location>
        <begin position="166"/>
        <end position="189"/>
    </location>
</feature>
<evidence type="ECO:0008006" key="4">
    <source>
        <dbReference type="Google" id="ProtNLM"/>
    </source>
</evidence>